<protein>
    <submittedName>
        <fullName evidence="1">Uncharacterized protein</fullName>
    </submittedName>
</protein>
<proteinExistence type="predicted"/>
<sequence length="640" mass="73405">MANKQSIYNLESAFTAYRTAGLGGKGRAKKKFNKILIEFFNERGVEIALAEIKRYDRGRHRRTSLYDDTLQYILDSADSGVALDALRDEVGNFIQPPVGRSKQRFLIPDVLDEQKPFDLQILRRCMEHVGEFAVIHDNAGIDLNYSLWADIKYDQFSNEQRDIIPEAYRRERSPVKALSKLLKDEVLDDDTYPNADKIGFRFYSRKAKDLSGKYSADLKKQYSRLFEYVSNVRSDVDYEKFISIPGGWTVRPGFRGAASDDEKTMGEDLADQLDFIIPFSLLNMYYLSSTTTLYTSERSLNLLGPFQSYGQVCGSVVTARAPIEQNYKEMPDGVRDAILSQEQEKQQLPRTRSTSVENLFGYYHEAVGVTSRNLYKTFFEESCAQLGRKPEDYRKAWKDLFEIYDAPVLYGKEVDRLNNTEKAATESFTELGMTRHRGNSAKQILAWLFYSYTRSHINKRLRVNTIQVNKDLENFSEHLELLDNLKQINMPQELDTALENTQSDDADDRVEGRSYLKDLDKRLRGNLTGYPSGKKVKKTSILGKLNINLKKAQSINTTLSLAFKRHSIVKEVRQSLYSGTEGTMSVRSSGPEAKLFMENLAICMEGLYIMVFSAWINNMIERKLSASLLLKISAHLQERY</sequence>
<name>A0A832UQG8_9ARCH</name>
<dbReference type="Proteomes" id="UP000604391">
    <property type="component" value="Unassembled WGS sequence"/>
</dbReference>
<reference evidence="1 2" key="1">
    <citation type="journal article" name="Nat. Commun.">
        <title>Undinarchaeota illuminate DPANN phylogeny and the impact of gene transfer on archaeal evolution.</title>
        <authorList>
            <person name="Dombrowski N."/>
            <person name="Williams T.A."/>
            <person name="Sun J."/>
            <person name="Woodcroft B.J."/>
            <person name="Lee J.H."/>
            <person name="Minh B.Q."/>
            <person name="Rinke C."/>
            <person name="Spang A."/>
        </authorList>
    </citation>
    <scope>NUCLEOTIDE SEQUENCE [LARGE SCALE GENOMIC DNA]</scope>
    <source>
        <strain evidence="1">MAG_bin17</strain>
    </source>
</reference>
<keyword evidence="2" id="KW-1185">Reference proteome</keyword>
<accession>A0A832UQG8</accession>
<dbReference type="EMBL" id="DVAD01000017">
    <property type="protein sequence ID" value="HIJ99881.1"/>
    <property type="molecule type" value="Genomic_DNA"/>
</dbReference>
<gene>
    <name evidence="1" type="ORF">H1011_03655</name>
</gene>
<evidence type="ECO:0000313" key="2">
    <source>
        <dbReference type="Proteomes" id="UP000604391"/>
    </source>
</evidence>
<organism evidence="1 2">
    <name type="scientific">Candidatus Undinarchaeum marinum</name>
    <dbReference type="NCBI Taxonomy" id="2756141"/>
    <lineage>
        <taxon>Archaea</taxon>
        <taxon>Candidatus Undinarchaeota</taxon>
        <taxon>Candidatus Undinarchaeia</taxon>
        <taxon>Candidatus Undinarchaeales</taxon>
        <taxon>Candidatus Undinarchaeaceae</taxon>
        <taxon>Candidatus Undinarchaeum</taxon>
    </lineage>
</organism>
<comment type="caution">
    <text evidence="1">The sequence shown here is derived from an EMBL/GenBank/DDBJ whole genome shotgun (WGS) entry which is preliminary data.</text>
</comment>
<dbReference type="AlphaFoldDB" id="A0A832UQG8"/>
<evidence type="ECO:0000313" key="1">
    <source>
        <dbReference type="EMBL" id="HIJ99881.1"/>
    </source>
</evidence>